<evidence type="ECO:0000256" key="4">
    <source>
        <dbReference type="ARBA" id="ARBA00022692"/>
    </source>
</evidence>
<accession>A0A3Q0J3G9</accession>
<evidence type="ECO:0000256" key="1">
    <source>
        <dbReference type="ARBA" id="ARBA00004141"/>
    </source>
</evidence>
<evidence type="ECO:0000256" key="5">
    <source>
        <dbReference type="ARBA" id="ARBA00022882"/>
    </source>
</evidence>
<dbReference type="InterPro" id="IPR014756">
    <property type="entry name" value="Ig_E-set"/>
</dbReference>
<dbReference type="InterPro" id="IPR016449">
    <property type="entry name" value="K_chnl_inward-rec_Kir"/>
</dbReference>
<keyword evidence="6 11" id="KW-0630">Potassium</keyword>
<keyword evidence="10 11" id="KW-0407">Ion channel</keyword>
<dbReference type="RefSeq" id="XP_026683027.1">
    <property type="nucleotide sequence ID" value="XM_026827226.1"/>
</dbReference>
<keyword evidence="9" id="KW-0472">Membrane</keyword>
<dbReference type="GeneID" id="113469475"/>
<evidence type="ECO:0000256" key="2">
    <source>
        <dbReference type="ARBA" id="ARBA00022448"/>
    </source>
</evidence>
<comment type="similarity">
    <text evidence="11">Belongs to the inward rectifier-type potassium channel (TC 1.A.2.1) family.</text>
</comment>
<dbReference type="InterPro" id="IPR013518">
    <property type="entry name" value="K_chnl_inward-rec_Kir_cyto"/>
</dbReference>
<dbReference type="AlphaFoldDB" id="A0A3Q0J3G9"/>
<keyword evidence="8 11" id="KW-0406">Ion transport</keyword>
<dbReference type="SUPFAM" id="SSF81296">
    <property type="entry name" value="E set domains"/>
    <property type="match status" value="1"/>
</dbReference>
<dbReference type="KEGG" id="dci:113469475"/>
<keyword evidence="5 11" id="KW-0851">Voltage-gated channel</keyword>
<keyword evidence="2 11" id="KW-0813">Transport</keyword>
<dbReference type="GO" id="GO:1990573">
    <property type="term" value="P:potassium ion import across plasma membrane"/>
    <property type="evidence" value="ECO:0007669"/>
    <property type="project" value="TreeGrafter"/>
</dbReference>
<dbReference type="PaxDb" id="121845-A0A3Q0J3G9"/>
<dbReference type="GO" id="GO:0005242">
    <property type="term" value="F:inward rectifier potassium channel activity"/>
    <property type="evidence" value="ECO:0007669"/>
    <property type="project" value="InterPro"/>
</dbReference>
<dbReference type="PRINTS" id="PR01320">
    <property type="entry name" value="KIRCHANNEL"/>
</dbReference>
<evidence type="ECO:0000313" key="13">
    <source>
        <dbReference type="Proteomes" id="UP000079169"/>
    </source>
</evidence>
<dbReference type="Pfam" id="PF17655">
    <property type="entry name" value="IRK_C"/>
    <property type="match status" value="1"/>
</dbReference>
<evidence type="ECO:0000256" key="3">
    <source>
        <dbReference type="ARBA" id="ARBA00022538"/>
    </source>
</evidence>
<evidence type="ECO:0000256" key="11">
    <source>
        <dbReference type="RuleBase" id="RU003822"/>
    </source>
</evidence>
<organism evidence="13 14">
    <name type="scientific">Diaphorina citri</name>
    <name type="common">Asian citrus psyllid</name>
    <dbReference type="NCBI Taxonomy" id="121845"/>
    <lineage>
        <taxon>Eukaryota</taxon>
        <taxon>Metazoa</taxon>
        <taxon>Ecdysozoa</taxon>
        <taxon>Arthropoda</taxon>
        <taxon>Hexapoda</taxon>
        <taxon>Insecta</taxon>
        <taxon>Pterygota</taxon>
        <taxon>Neoptera</taxon>
        <taxon>Paraneoptera</taxon>
        <taxon>Hemiptera</taxon>
        <taxon>Sternorrhyncha</taxon>
        <taxon>Psylloidea</taxon>
        <taxon>Psyllidae</taxon>
        <taxon>Diaphorininae</taxon>
        <taxon>Diaphorina</taxon>
    </lineage>
</organism>
<dbReference type="Gene3D" id="2.60.40.1400">
    <property type="entry name" value="G protein-activated inward rectifier potassium channel 1"/>
    <property type="match status" value="1"/>
</dbReference>
<evidence type="ECO:0000256" key="10">
    <source>
        <dbReference type="ARBA" id="ARBA00023303"/>
    </source>
</evidence>
<dbReference type="PANTHER" id="PTHR11767">
    <property type="entry name" value="INWARD RECTIFIER POTASSIUM CHANNEL"/>
    <property type="match status" value="1"/>
</dbReference>
<protein>
    <submittedName>
        <fullName evidence="14">ATP-sensitive inward rectifier potassium channel 11-like</fullName>
    </submittedName>
</protein>
<name>A0A3Q0J3G9_DIACI</name>
<proteinExistence type="inferred from homology"/>
<dbReference type="STRING" id="121845.A0A3Q0J3G9"/>
<keyword evidence="7" id="KW-1133">Transmembrane helix</keyword>
<evidence type="ECO:0000256" key="8">
    <source>
        <dbReference type="ARBA" id="ARBA00023065"/>
    </source>
</evidence>
<gene>
    <name evidence="14" type="primary">LOC113469475</name>
</gene>
<dbReference type="GO" id="GO:0034765">
    <property type="term" value="P:regulation of monoatomic ion transmembrane transport"/>
    <property type="evidence" value="ECO:0007669"/>
    <property type="project" value="TreeGrafter"/>
</dbReference>
<comment type="subcellular location">
    <subcellularLocation>
        <location evidence="1 11">Membrane</location>
        <topology evidence="1 11">Multi-pass membrane protein</topology>
    </subcellularLocation>
</comment>
<evidence type="ECO:0000256" key="9">
    <source>
        <dbReference type="ARBA" id="ARBA00023136"/>
    </source>
</evidence>
<evidence type="ECO:0000313" key="14">
    <source>
        <dbReference type="RefSeq" id="XP_026683027.1"/>
    </source>
</evidence>
<dbReference type="InterPro" id="IPR041647">
    <property type="entry name" value="IRK_C"/>
</dbReference>
<keyword evidence="13" id="KW-1185">Reference proteome</keyword>
<evidence type="ECO:0000256" key="6">
    <source>
        <dbReference type="ARBA" id="ARBA00022958"/>
    </source>
</evidence>
<keyword evidence="3 11" id="KW-0633">Potassium transport</keyword>
<sequence length="97" mass="11660">MGDHKLRAWLKIPDIVTRSRWNGVSIEARSSYLPSEIQWGHRFMPMFIKRDCKYYVDYARFQNTVLVNMPLCSAYQYEKLTRDALDLVEKKEKEVRE</sequence>
<evidence type="ECO:0000256" key="7">
    <source>
        <dbReference type="ARBA" id="ARBA00022989"/>
    </source>
</evidence>
<keyword evidence="4 11" id="KW-0812">Transmembrane</keyword>
<reference evidence="14" key="1">
    <citation type="submission" date="2025-08" db="UniProtKB">
        <authorList>
            <consortium name="RefSeq"/>
        </authorList>
    </citation>
    <scope>IDENTIFICATION</scope>
</reference>
<dbReference type="GO" id="GO:0005886">
    <property type="term" value="C:plasma membrane"/>
    <property type="evidence" value="ECO:0007669"/>
    <property type="project" value="TreeGrafter"/>
</dbReference>
<evidence type="ECO:0000259" key="12">
    <source>
        <dbReference type="Pfam" id="PF17655"/>
    </source>
</evidence>
<feature type="domain" description="Inward rectifier potassium channel C-terminal" evidence="12">
    <location>
        <begin position="22"/>
        <end position="79"/>
    </location>
</feature>
<dbReference type="GO" id="GO:0034702">
    <property type="term" value="C:monoatomic ion channel complex"/>
    <property type="evidence" value="ECO:0007669"/>
    <property type="project" value="UniProtKB-KW"/>
</dbReference>
<dbReference type="PANTHER" id="PTHR11767:SF102">
    <property type="entry name" value="INWARDLY RECTIFYING POTASSIUM CHANNEL 1, ISOFORM F"/>
    <property type="match status" value="1"/>
</dbReference>
<dbReference type="Proteomes" id="UP000079169">
    <property type="component" value="Unplaced"/>
</dbReference>